<evidence type="ECO:0000313" key="12">
    <source>
        <dbReference type="Proteomes" id="UP001602245"/>
    </source>
</evidence>
<dbReference type="InterPro" id="IPR003691">
    <property type="entry name" value="FluC"/>
</dbReference>
<feature type="binding site" evidence="10">
    <location>
        <position position="102"/>
    </location>
    <ligand>
        <name>Na(+)</name>
        <dbReference type="ChEBI" id="CHEBI:29101"/>
        <note>structural</note>
    </ligand>
</feature>
<comment type="subcellular location">
    <subcellularLocation>
        <location evidence="1 10">Cell membrane</location>
        <topology evidence="1 10">Multi-pass membrane protein</topology>
    </subcellularLocation>
</comment>
<keyword evidence="3 10" id="KW-0812">Transmembrane</keyword>
<dbReference type="PANTHER" id="PTHR28259:SF1">
    <property type="entry name" value="FLUORIDE EXPORT PROTEIN 1-RELATED"/>
    <property type="match status" value="1"/>
</dbReference>
<keyword evidence="10" id="KW-0406">Ion transport</keyword>
<keyword evidence="2 10" id="KW-1003">Cell membrane</keyword>
<dbReference type="PANTHER" id="PTHR28259">
    <property type="entry name" value="FLUORIDE EXPORT PROTEIN 1-RELATED"/>
    <property type="match status" value="1"/>
</dbReference>
<comment type="catalytic activity">
    <reaction evidence="8">
        <text>fluoride(in) = fluoride(out)</text>
        <dbReference type="Rhea" id="RHEA:76159"/>
        <dbReference type="ChEBI" id="CHEBI:17051"/>
    </reaction>
    <physiologicalReaction direction="left-to-right" evidence="8">
        <dbReference type="Rhea" id="RHEA:76160"/>
    </physiologicalReaction>
</comment>
<organism evidence="11 12">
    <name type="scientific">Paractinoplanes globisporus</name>
    <dbReference type="NCBI Taxonomy" id="113565"/>
    <lineage>
        <taxon>Bacteria</taxon>
        <taxon>Bacillati</taxon>
        <taxon>Actinomycetota</taxon>
        <taxon>Actinomycetes</taxon>
        <taxon>Micromonosporales</taxon>
        <taxon>Micromonosporaceae</taxon>
        <taxon>Paractinoplanes</taxon>
    </lineage>
</organism>
<feature type="transmembrane region" description="Helical" evidence="10">
    <location>
        <begin position="94"/>
        <end position="112"/>
    </location>
</feature>
<keyword evidence="6 10" id="KW-0407">Ion channel</keyword>
<feature type="transmembrane region" description="Helical" evidence="10">
    <location>
        <begin position="60"/>
        <end position="82"/>
    </location>
</feature>
<keyword evidence="10" id="KW-0915">Sodium</keyword>
<protein>
    <recommendedName>
        <fullName evidence="10">Fluoride-specific ion channel FluC</fullName>
    </recommendedName>
</protein>
<keyword evidence="10" id="KW-0813">Transport</keyword>
<evidence type="ECO:0000256" key="8">
    <source>
        <dbReference type="ARBA" id="ARBA00035585"/>
    </source>
</evidence>
<feature type="transmembrane region" description="Helical" evidence="10">
    <location>
        <begin position="124"/>
        <end position="147"/>
    </location>
</feature>
<feature type="binding site" evidence="10">
    <location>
        <position position="105"/>
    </location>
    <ligand>
        <name>Na(+)</name>
        <dbReference type="ChEBI" id="CHEBI:29101"/>
        <note>structural</note>
    </ligand>
</feature>
<dbReference type="EMBL" id="JBIAZU010000001">
    <property type="protein sequence ID" value="MFF5288229.1"/>
    <property type="molecule type" value="Genomic_DNA"/>
</dbReference>
<keyword evidence="12" id="KW-1185">Reference proteome</keyword>
<reference evidence="11 12" key="1">
    <citation type="submission" date="2024-10" db="EMBL/GenBank/DDBJ databases">
        <title>The Natural Products Discovery Center: Release of the First 8490 Sequenced Strains for Exploring Actinobacteria Biosynthetic Diversity.</title>
        <authorList>
            <person name="Kalkreuter E."/>
            <person name="Kautsar S.A."/>
            <person name="Yang D."/>
            <person name="Bader C.D."/>
            <person name="Teijaro C.N."/>
            <person name="Fluegel L."/>
            <person name="Davis C.M."/>
            <person name="Simpson J.R."/>
            <person name="Lauterbach L."/>
            <person name="Steele A.D."/>
            <person name="Gui C."/>
            <person name="Meng S."/>
            <person name="Li G."/>
            <person name="Viehrig K."/>
            <person name="Ye F."/>
            <person name="Su P."/>
            <person name="Kiefer A.F."/>
            <person name="Nichols A."/>
            <person name="Cepeda A.J."/>
            <person name="Yan W."/>
            <person name="Fan B."/>
            <person name="Jiang Y."/>
            <person name="Adhikari A."/>
            <person name="Zheng C.-J."/>
            <person name="Schuster L."/>
            <person name="Cowan T.M."/>
            <person name="Smanski M.J."/>
            <person name="Chevrette M.G."/>
            <person name="De Carvalho L.P.S."/>
            <person name="Shen B."/>
        </authorList>
    </citation>
    <scope>NUCLEOTIDE SEQUENCE [LARGE SCALE GENOMIC DNA]</scope>
    <source>
        <strain evidence="11 12">NPDC000087</strain>
    </source>
</reference>
<evidence type="ECO:0000313" key="11">
    <source>
        <dbReference type="EMBL" id="MFF5288229.1"/>
    </source>
</evidence>
<accession>A0ABW6W4L1</accession>
<evidence type="ECO:0000256" key="2">
    <source>
        <dbReference type="ARBA" id="ARBA00022475"/>
    </source>
</evidence>
<evidence type="ECO:0000256" key="4">
    <source>
        <dbReference type="ARBA" id="ARBA00022989"/>
    </source>
</evidence>
<evidence type="ECO:0000256" key="10">
    <source>
        <dbReference type="HAMAP-Rule" id="MF_00454"/>
    </source>
</evidence>
<keyword evidence="10" id="KW-0479">Metal-binding</keyword>
<comment type="function">
    <text evidence="9 10">Fluoride-specific ion channel. Important for reducing fluoride concentration in the cell, thus reducing its toxicity.</text>
</comment>
<evidence type="ECO:0000256" key="6">
    <source>
        <dbReference type="ARBA" id="ARBA00023303"/>
    </source>
</evidence>
<evidence type="ECO:0000256" key="5">
    <source>
        <dbReference type="ARBA" id="ARBA00023136"/>
    </source>
</evidence>
<keyword evidence="5 10" id="KW-0472">Membrane</keyword>
<evidence type="ECO:0000256" key="9">
    <source>
        <dbReference type="ARBA" id="ARBA00049940"/>
    </source>
</evidence>
<sequence>MTESEPVPVDPDVDLHVPSERAELRPSPIPVLSAISAGGVLGALARYGLSAAWPHPADGFPWATFVINVTGCLLIGVLMVIVTEVATGRPLLRPFAGVGVLGGYTTFSTYVVDVQRAAGAGAPWVALAYLSLTLVTALPAVWCGTAVTRAAVGRRRRAEAL</sequence>
<dbReference type="Proteomes" id="UP001602245">
    <property type="component" value="Unassembled WGS sequence"/>
</dbReference>
<dbReference type="HAMAP" id="MF_00454">
    <property type="entry name" value="FluC"/>
    <property type="match status" value="1"/>
</dbReference>
<dbReference type="RefSeq" id="WP_020518662.1">
    <property type="nucleotide sequence ID" value="NZ_JBIAZU010000001.1"/>
</dbReference>
<comment type="activity regulation">
    <text evidence="10">Na(+) is not transported, but it plays an essential structural role and its presence is essential for fluoride channel function.</text>
</comment>
<name>A0ABW6W4L1_9ACTN</name>
<dbReference type="Pfam" id="PF02537">
    <property type="entry name" value="CRCB"/>
    <property type="match status" value="1"/>
</dbReference>
<evidence type="ECO:0000256" key="3">
    <source>
        <dbReference type="ARBA" id="ARBA00022692"/>
    </source>
</evidence>
<comment type="caution">
    <text evidence="11">The sequence shown here is derived from an EMBL/GenBank/DDBJ whole genome shotgun (WGS) entry which is preliminary data.</text>
</comment>
<gene>
    <name evidence="10" type="primary">fluC</name>
    <name evidence="10" type="synonym">crcB</name>
    <name evidence="11" type="ORF">ACFY35_02255</name>
</gene>
<evidence type="ECO:0000256" key="7">
    <source>
        <dbReference type="ARBA" id="ARBA00035120"/>
    </source>
</evidence>
<evidence type="ECO:0000256" key="1">
    <source>
        <dbReference type="ARBA" id="ARBA00004651"/>
    </source>
</evidence>
<proteinExistence type="inferred from homology"/>
<comment type="similarity">
    <text evidence="7 10">Belongs to the fluoride channel Fluc/FEX (TC 1.A.43) family.</text>
</comment>
<keyword evidence="4 10" id="KW-1133">Transmembrane helix</keyword>